<dbReference type="Gene3D" id="1.20.1270.60">
    <property type="entry name" value="Arfaptin homology (AH) domain/BAR domain"/>
    <property type="match status" value="1"/>
</dbReference>
<dbReference type="OrthoDB" id="205639at2759"/>
<organism evidence="13 14">
    <name type="scientific">Saccharomyces pastorianus</name>
    <name type="common">Lager yeast</name>
    <name type="synonym">Saccharomyces cerevisiae x Saccharomyces eubayanus</name>
    <dbReference type="NCBI Taxonomy" id="27292"/>
    <lineage>
        <taxon>Eukaryota</taxon>
        <taxon>Fungi</taxon>
        <taxon>Dikarya</taxon>
        <taxon>Ascomycota</taxon>
        <taxon>Saccharomycotina</taxon>
        <taxon>Saccharomycetes</taxon>
        <taxon>Saccharomycetales</taxon>
        <taxon>Saccharomycetaceae</taxon>
        <taxon>Saccharomyces</taxon>
    </lineage>
</organism>
<dbReference type="FunFam" id="3.30.1520.10:FF:000057">
    <property type="entry name" value="Snx4p"/>
    <property type="match status" value="1"/>
</dbReference>
<dbReference type="SUPFAM" id="SSF103657">
    <property type="entry name" value="BAR/IMD domain-like"/>
    <property type="match status" value="1"/>
</dbReference>
<dbReference type="PANTHER" id="PTHR45949">
    <property type="entry name" value="SORTING NEXIN-4"/>
    <property type="match status" value="1"/>
</dbReference>
<protein>
    <recommendedName>
        <fullName evidence="8">Sorting nexin-4</fullName>
    </recommendedName>
    <alternativeName>
        <fullName evidence="9">Autophagy-related protein 24</fullName>
    </alternativeName>
</protein>
<feature type="coiled-coil region" evidence="10">
    <location>
        <begin position="351"/>
        <end position="378"/>
    </location>
</feature>
<evidence type="ECO:0000256" key="1">
    <source>
        <dbReference type="ARBA" id="ARBA00004184"/>
    </source>
</evidence>
<feature type="region of interest" description="Disordered" evidence="11">
    <location>
        <begin position="1"/>
        <end position="25"/>
    </location>
</feature>
<dbReference type="CDD" id="cd07628">
    <property type="entry name" value="BAR_Atg24p"/>
    <property type="match status" value="1"/>
</dbReference>
<comment type="subcellular location">
    <subcellularLocation>
        <location evidence="2">Cytoplasm</location>
    </subcellularLocation>
    <subcellularLocation>
        <location evidence="1">Endomembrane system</location>
        <topology evidence="1">Peripheral membrane protein</topology>
    </subcellularLocation>
</comment>
<dbReference type="Gene3D" id="3.30.1520.10">
    <property type="entry name" value="Phox-like domain"/>
    <property type="match status" value="1"/>
</dbReference>
<dbReference type="GO" id="GO:0015031">
    <property type="term" value="P:protein transport"/>
    <property type="evidence" value="ECO:0007669"/>
    <property type="project" value="TreeGrafter"/>
</dbReference>
<keyword evidence="4" id="KW-0813">Transport</keyword>
<gene>
    <name evidence="13" type="primary">SNX4_1</name>
    <name evidence="13" type="ORF">GRS66_002758</name>
</gene>
<dbReference type="FunFam" id="1.20.1270.60:FF:000090">
    <property type="entry name" value="Snx4p"/>
    <property type="match status" value="1"/>
</dbReference>
<keyword evidence="5" id="KW-0963">Cytoplasm</keyword>
<dbReference type="EMBL" id="CP048991">
    <property type="protein sequence ID" value="QID80432.1"/>
    <property type="molecule type" value="Genomic_DNA"/>
</dbReference>
<evidence type="ECO:0000256" key="5">
    <source>
        <dbReference type="ARBA" id="ARBA00022490"/>
    </source>
</evidence>
<evidence type="ECO:0000256" key="8">
    <source>
        <dbReference type="ARBA" id="ARBA00040748"/>
    </source>
</evidence>
<evidence type="ECO:0000256" key="10">
    <source>
        <dbReference type="SAM" id="Coils"/>
    </source>
</evidence>
<evidence type="ECO:0000256" key="4">
    <source>
        <dbReference type="ARBA" id="ARBA00022448"/>
    </source>
</evidence>
<dbReference type="Pfam" id="PF00787">
    <property type="entry name" value="PX"/>
    <property type="match status" value="1"/>
</dbReference>
<comment type="similarity">
    <text evidence="3">Belongs to the sorting nexin family.</text>
</comment>
<dbReference type="SMART" id="SM00312">
    <property type="entry name" value="PX"/>
    <property type="match status" value="1"/>
</dbReference>
<dbReference type="InterPro" id="IPR001683">
    <property type="entry name" value="PX_dom"/>
</dbReference>
<dbReference type="GO" id="GO:0032266">
    <property type="term" value="F:phosphatidylinositol-3-phosphate binding"/>
    <property type="evidence" value="ECO:0007669"/>
    <property type="project" value="UniProtKB-ARBA"/>
</dbReference>
<dbReference type="SUPFAM" id="SSF64268">
    <property type="entry name" value="PX domain"/>
    <property type="match status" value="1"/>
</dbReference>
<keyword evidence="7" id="KW-0472">Membrane</keyword>
<dbReference type="PROSITE" id="PS50195">
    <property type="entry name" value="PX"/>
    <property type="match status" value="1"/>
</dbReference>
<feature type="compositionally biased region" description="Basic and acidic residues" evidence="11">
    <location>
        <begin position="1"/>
        <end position="21"/>
    </location>
</feature>
<reference evidence="13 14" key="1">
    <citation type="journal article" date="2019" name="BMC Genomics">
        <title>Chromosome level assembly and comparative genome analysis confirm lager-brewing yeasts originated from a single hybridization.</title>
        <authorList>
            <person name="Salazar A.N."/>
            <person name="Gorter de Vries A.R."/>
            <person name="van den Broek M."/>
            <person name="Brouwers N."/>
            <person name="de la Torre Cortes P."/>
            <person name="Kuijpers N.G.A."/>
            <person name="Daran J.G."/>
            <person name="Abeel T."/>
        </authorList>
    </citation>
    <scope>NUCLEOTIDE SEQUENCE [LARGE SCALE GENOMIC DNA]</scope>
    <source>
        <strain evidence="13 14">CBS 1483</strain>
    </source>
</reference>
<dbReference type="GO" id="GO:0000422">
    <property type="term" value="P:autophagy of mitochondrion"/>
    <property type="evidence" value="ECO:0007669"/>
    <property type="project" value="TreeGrafter"/>
</dbReference>
<evidence type="ECO:0000256" key="11">
    <source>
        <dbReference type="SAM" id="MobiDB-lite"/>
    </source>
</evidence>
<dbReference type="GO" id="GO:0034727">
    <property type="term" value="P:piecemeal microautophagy of the nucleus"/>
    <property type="evidence" value="ECO:0007669"/>
    <property type="project" value="TreeGrafter"/>
</dbReference>
<dbReference type="GO" id="GO:0032456">
    <property type="term" value="P:endocytic recycling"/>
    <property type="evidence" value="ECO:0007669"/>
    <property type="project" value="TreeGrafter"/>
</dbReference>
<dbReference type="GO" id="GO:0000407">
    <property type="term" value="C:phagophore assembly site"/>
    <property type="evidence" value="ECO:0007669"/>
    <property type="project" value="TreeGrafter"/>
</dbReference>
<evidence type="ECO:0000256" key="2">
    <source>
        <dbReference type="ARBA" id="ARBA00004496"/>
    </source>
</evidence>
<sequence>MTDKGKNDLTSKAKDKTRGNPEKPPYWFEIIVSDPQKRTGDPGSSSGYVSYQISTKTNNTSFYDNRGDPESIIVVHRRYSDLLLLHDILLNRFPTCIIPPLPDKKVFQYIAGDRFSQRFTQKRCHSLQNFLRRVSLHPDLSQSKVFKTFLVSKDWESHRKVLQDSLQPNKDEVTDAFMNAFKTVHKQNEEFTEIREKSDKLDRTVTKIDKLFHKVVKKNDSMSEDYTKLGSNLQELQELVTGENEELAAKLKIFNEGVTQLSYGLQDLTKYLDYEYIVDLKDLEHYIDSMRQLIKLKDQKQIDYEELSDYLTRSIKEKNNLISGYGGSNFFANKLEELAGINQEASRREKINKLEGKITSLTGELENAKKVADGFEQECLKEIDHFESVKTAEIKKSLGSLADHHIEFYERILEAWEKVDDSL</sequence>
<evidence type="ECO:0000313" key="13">
    <source>
        <dbReference type="EMBL" id="QID80432.1"/>
    </source>
</evidence>
<keyword evidence="6" id="KW-0446">Lipid-binding</keyword>
<evidence type="ECO:0000313" key="14">
    <source>
        <dbReference type="Proteomes" id="UP000501346"/>
    </source>
</evidence>
<dbReference type="Proteomes" id="UP000501346">
    <property type="component" value="Chromosome ScX-SeX"/>
</dbReference>
<dbReference type="InterPro" id="IPR027267">
    <property type="entry name" value="AH/BAR_dom_sf"/>
</dbReference>
<dbReference type="PANTHER" id="PTHR45949:SF2">
    <property type="entry name" value="SORTING NEXIN-4"/>
    <property type="match status" value="1"/>
</dbReference>
<accession>A0A6C1DTS6</accession>
<evidence type="ECO:0000259" key="12">
    <source>
        <dbReference type="PROSITE" id="PS50195"/>
    </source>
</evidence>
<evidence type="ECO:0000256" key="6">
    <source>
        <dbReference type="ARBA" id="ARBA00023121"/>
    </source>
</evidence>
<dbReference type="GO" id="GO:0061709">
    <property type="term" value="P:reticulophagy"/>
    <property type="evidence" value="ECO:0007669"/>
    <property type="project" value="TreeGrafter"/>
</dbReference>
<dbReference type="InterPro" id="IPR036871">
    <property type="entry name" value="PX_dom_sf"/>
</dbReference>
<evidence type="ECO:0000256" key="9">
    <source>
        <dbReference type="ARBA" id="ARBA00041273"/>
    </source>
</evidence>
<dbReference type="SMR" id="A0A6C1DTS6"/>
<dbReference type="GO" id="GO:0005769">
    <property type="term" value="C:early endosome"/>
    <property type="evidence" value="ECO:0007669"/>
    <property type="project" value="TreeGrafter"/>
</dbReference>
<feature type="domain" description="PX" evidence="12">
    <location>
        <begin position="29"/>
        <end position="157"/>
    </location>
</feature>
<evidence type="ECO:0000256" key="3">
    <source>
        <dbReference type="ARBA" id="ARBA00010883"/>
    </source>
</evidence>
<dbReference type="AlphaFoldDB" id="A0A6C1DTS6"/>
<keyword evidence="14" id="KW-1185">Reference proteome</keyword>
<keyword evidence="10" id="KW-0175">Coiled coil</keyword>
<evidence type="ECO:0000256" key="7">
    <source>
        <dbReference type="ARBA" id="ARBA00023136"/>
    </source>
</evidence>
<name>A0A6C1DTS6_SACPS</name>
<proteinExistence type="inferred from homology"/>